<evidence type="ECO:0000256" key="4">
    <source>
        <dbReference type="ARBA" id="ARBA00022692"/>
    </source>
</evidence>
<feature type="transmembrane region" description="Helical" evidence="7">
    <location>
        <begin position="212"/>
        <end position="232"/>
    </location>
</feature>
<keyword evidence="5 7" id="KW-1133">Transmembrane helix</keyword>
<comment type="subcellular location">
    <subcellularLocation>
        <location evidence="1">Cell membrane</location>
        <topology evidence="1">Multi-pass membrane protein</topology>
    </subcellularLocation>
</comment>
<feature type="transmembrane region" description="Helical" evidence="7">
    <location>
        <begin position="74"/>
        <end position="95"/>
    </location>
</feature>
<feature type="transmembrane region" description="Helical" evidence="7">
    <location>
        <begin position="271"/>
        <end position="288"/>
    </location>
</feature>
<proteinExistence type="inferred from homology"/>
<feature type="transmembrane region" description="Helical" evidence="7">
    <location>
        <begin position="238"/>
        <end position="259"/>
    </location>
</feature>
<comment type="similarity">
    <text evidence="2">Belongs to the acyltransferase 3 family.</text>
</comment>
<keyword evidence="6 7" id="KW-0472">Membrane</keyword>
<feature type="transmembrane region" description="Helical" evidence="7">
    <location>
        <begin position="46"/>
        <end position="65"/>
    </location>
</feature>
<keyword evidence="3" id="KW-1003">Cell membrane</keyword>
<dbReference type="PANTHER" id="PTHR40074:SF2">
    <property type="entry name" value="O-ACETYLTRANSFERASE WECH"/>
    <property type="match status" value="1"/>
</dbReference>
<evidence type="ECO:0000256" key="7">
    <source>
        <dbReference type="SAM" id="Phobius"/>
    </source>
</evidence>
<keyword evidence="4 7" id="KW-0812">Transmembrane</keyword>
<gene>
    <name evidence="9" type="ORF">RSSL_00472</name>
</gene>
<feature type="transmembrane region" description="Helical" evidence="7">
    <location>
        <begin position="308"/>
        <end position="336"/>
    </location>
</feature>
<sequence length="351" mass="41143">MKKRQINIDILKCVAVFFVVGVHFFLHTNYYNQSFQYKSIFFSSFIWLLFMTCVPLFIMVTGYLMKNKTYSKSYFLKLFPILGMYIICAAIYTFFDKRQIDLDYLYSLIKNIFSFSHYSWYVNMYIGLYLLIPLLNNGFQALNTKKMQKLILIILVVLTSFPSTLSIVSKSHPSLDLVTHLVPDFWKGLWPISYYLIGSYMSSSNNRIKPRILFLSFLTIELITITVLPFVSNESLGLEFQALPVLLLAVVMFKIILQCQLSIRNRFFKKVILFISNNTLPIYLLSVIGDNYWYPIFISKMGDFSHIFPYSFFIILSLFIQSVFLTVIVKTLMYVFSYGIKKVKLRKSINT</sequence>
<dbReference type="PATRIC" id="fig|1200793.3.peg.1442"/>
<name>J7TFB8_STRSL</name>
<evidence type="ECO:0000256" key="6">
    <source>
        <dbReference type="ARBA" id="ARBA00023136"/>
    </source>
</evidence>
<feature type="transmembrane region" description="Helical" evidence="7">
    <location>
        <begin position="150"/>
        <end position="168"/>
    </location>
</feature>
<evidence type="ECO:0000256" key="3">
    <source>
        <dbReference type="ARBA" id="ARBA00022475"/>
    </source>
</evidence>
<dbReference type="PANTHER" id="PTHR40074">
    <property type="entry name" value="O-ACETYLTRANSFERASE WECH"/>
    <property type="match status" value="1"/>
</dbReference>
<feature type="transmembrane region" description="Helical" evidence="7">
    <location>
        <begin position="7"/>
        <end position="26"/>
    </location>
</feature>
<evidence type="ECO:0000256" key="1">
    <source>
        <dbReference type="ARBA" id="ARBA00004651"/>
    </source>
</evidence>
<feature type="domain" description="Acyltransferase 3" evidence="8">
    <location>
        <begin position="7"/>
        <end position="325"/>
    </location>
</feature>
<evidence type="ECO:0000256" key="2">
    <source>
        <dbReference type="ARBA" id="ARBA00007400"/>
    </source>
</evidence>
<dbReference type="EMBL" id="ALIF01000006">
    <property type="protein sequence ID" value="EJO15451.1"/>
    <property type="molecule type" value="Genomic_DNA"/>
</dbReference>
<protein>
    <submittedName>
        <fullName evidence="9">Putative membrane spanning protein</fullName>
    </submittedName>
</protein>
<feature type="transmembrane region" description="Helical" evidence="7">
    <location>
        <begin position="188"/>
        <end position="205"/>
    </location>
</feature>
<evidence type="ECO:0000313" key="9">
    <source>
        <dbReference type="EMBL" id="EJO15451.1"/>
    </source>
</evidence>
<dbReference type="GO" id="GO:0009246">
    <property type="term" value="P:enterobacterial common antigen biosynthetic process"/>
    <property type="evidence" value="ECO:0007669"/>
    <property type="project" value="TreeGrafter"/>
</dbReference>
<evidence type="ECO:0000256" key="5">
    <source>
        <dbReference type="ARBA" id="ARBA00022989"/>
    </source>
</evidence>
<accession>J7TFB8</accession>
<evidence type="ECO:0000259" key="8">
    <source>
        <dbReference type="Pfam" id="PF01757"/>
    </source>
</evidence>
<dbReference type="Pfam" id="PF01757">
    <property type="entry name" value="Acyl_transf_3"/>
    <property type="match status" value="1"/>
</dbReference>
<keyword evidence="10" id="KW-1185">Reference proteome</keyword>
<dbReference type="InterPro" id="IPR002656">
    <property type="entry name" value="Acyl_transf_3_dom"/>
</dbReference>
<feature type="transmembrane region" description="Helical" evidence="7">
    <location>
        <begin position="115"/>
        <end position="138"/>
    </location>
</feature>
<comment type="caution">
    <text evidence="9">The sequence shown here is derived from an EMBL/GenBank/DDBJ whole genome shotgun (WGS) entry which is preliminary data.</text>
</comment>
<reference evidence="9 10" key="1">
    <citation type="journal article" date="2012" name="J. Bacteriol.">
        <title>Genome Sequence of the Lantibiotic Bacteriocin Producer Streptococcus salivarius Strain K12.</title>
        <authorList>
            <person name="Barretto C."/>
            <person name="Alvarez-Martin P."/>
            <person name="Foata F."/>
            <person name="Renault P."/>
            <person name="Berger B."/>
        </authorList>
    </citation>
    <scope>NUCLEOTIDE SEQUENCE [LARGE SCALE GENOMIC DNA]</scope>
    <source>
        <strain evidence="9 10">K12</strain>
    </source>
</reference>
<dbReference type="AlphaFoldDB" id="J7TFB8"/>
<evidence type="ECO:0000313" key="10">
    <source>
        <dbReference type="Proteomes" id="UP000006983"/>
    </source>
</evidence>
<dbReference type="GO" id="GO:0016413">
    <property type="term" value="F:O-acetyltransferase activity"/>
    <property type="evidence" value="ECO:0007669"/>
    <property type="project" value="TreeGrafter"/>
</dbReference>
<dbReference type="RefSeq" id="WP_002891466.1">
    <property type="nucleotide sequence ID" value="NZ_ALIF01000006.1"/>
</dbReference>
<dbReference type="Proteomes" id="UP000006983">
    <property type="component" value="Unassembled WGS sequence"/>
</dbReference>
<organism evidence="9 10">
    <name type="scientific">Streptococcus salivarius K12</name>
    <dbReference type="NCBI Taxonomy" id="1200793"/>
    <lineage>
        <taxon>Bacteria</taxon>
        <taxon>Bacillati</taxon>
        <taxon>Bacillota</taxon>
        <taxon>Bacilli</taxon>
        <taxon>Lactobacillales</taxon>
        <taxon>Streptococcaceae</taxon>
        <taxon>Streptococcus</taxon>
    </lineage>
</organism>
<dbReference type="GO" id="GO:0005886">
    <property type="term" value="C:plasma membrane"/>
    <property type="evidence" value="ECO:0007669"/>
    <property type="project" value="UniProtKB-SubCell"/>
</dbReference>